<evidence type="ECO:0000256" key="1">
    <source>
        <dbReference type="ARBA" id="ARBA00007657"/>
    </source>
</evidence>
<feature type="region of interest" description="Disordered" evidence="4">
    <location>
        <begin position="391"/>
        <end position="423"/>
    </location>
</feature>
<proteinExistence type="inferred from homology"/>
<accession>A0A9W8AZ55</accession>
<name>A0A9W8AZ55_9FUNG</name>
<evidence type="ECO:0000256" key="4">
    <source>
        <dbReference type="SAM" id="MobiDB-lite"/>
    </source>
</evidence>
<dbReference type="OrthoDB" id="6260732at2759"/>
<feature type="domain" description="TATA-binding protein interacting (TIP20)" evidence="5">
    <location>
        <begin position="1261"/>
        <end position="1408"/>
    </location>
</feature>
<evidence type="ECO:0000313" key="7">
    <source>
        <dbReference type="Proteomes" id="UP001151582"/>
    </source>
</evidence>
<evidence type="ECO:0000259" key="5">
    <source>
        <dbReference type="Pfam" id="PF08623"/>
    </source>
</evidence>
<evidence type="ECO:0000313" key="6">
    <source>
        <dbReference type="EMBL" id="KAJ1975438.1"/>
    </source>
</evidence>
<dbReference type="InterPro" id="IPR016024">
    <property type="entry name" value="ARM-type_fold"/>
</dbReference>
<keyword evidence="7" id="KW-1185">Reference proteome</keyword>
<keyword evidence="2" id="KW-0677">Repeat</keyword>
<organism evidence="6 7">
    <name type="scientific">Dimargaris verticillata</name>
    <dbReference type="NCBI Taxonomy" id="2761393"/>
    <lineage>
        <taxon>Eukaryota</taxon>
        <taxon>Fungi</taxon>
        <taxon>Fungi incertae sedis</taxon>
        <taxon>Zoopagomycota</taxon>
        <taxon>Kickxellomycotina</taxon>
        <taxon>Dimargaritomycetes</taxon>
        <taxon>Dimargaritales</taxon>
        <taxon>Dimargaritaceae</taxon>
        <taxon>Dimargaris</taxon>
    </lineage>
</organism>
<sequence length="1475" mass="160773">MQAQTEGRIAQLLDKAAARDMDFRYMAVNDLVQELTNNPTYMASDTTGSRIVGALTLLLNDPNREVQNITIQNLPKLIRVLREPNIAQLAQWLMHRLADQTPDPDSLPLPQGIAAMALKTLLAALPTDAPSQVQSVVQTVLPPLASLVTQLELDPPTRDDSDMTGLDLPLDVLDLVGLVFSRFHAYLQPVLANTRQFPQTRSQLMTTLWALVRESDRSSVRKRAVTVVAHLVPFLPESELAALLESLAHQMKCFPTATLDVNMCATARAVLQVLVALGRHCQFQIFPQLPTLVPQVLQLLTRLAPVDHHCVMTEREGVDGDAPSTEVATARDELRDSCLVALDVLSCACNQALAPFLDAMQDLALQYLTYDPNYMDDASTAPILDRLDQDPLSETADVPPVSAEQDSLDHQDYDDWEGSDADDGFGDDNQDFAWMVRRTAARLLATLLRQYPKHLDALYLPICQGLLCRLKEREPTVAGEVIDSLVTLVDVATTRYELGQEGPNPISVQQLRCVLGNGYLYLLALLSQSLNGECGDSALCQWKMALTPMTRAVHALGHFTLSSAVPPALVQREVSAIATVVKTLLGSRVVGTTPGSMHPNPHVLTPPESALVQECLGLLNHTVTRLSTTDATTTAAEPTSTLSKQLEPVFRIYPLWTQCAMHGIPAVCAGALTLAKRILNVYYPVSPALSTTQTKPLPVSLNLTSPDRSGFPKLLFDALMFSLSNKGHAAPLDHSFDPMDTFELGLTDGHIKQVATVALAELLFHCYDQIPDRSMRILSSLQQYLATNAAAVSTRVKVVVVNAWTRILSSPLVVARVAQDEALRQWVTNVVTYLVNELLRQQDKAILAAGLKCVQTAFTHYATQLVGPVTVEPCLRRLDTLLAEADLSIAIQAIEALDSVLAGVAASPSTDFQPWWAHLLQHMIPETLIPMVTPTTGLLADTYVEALGRLLCLIVRHSPDALPTLVDQLFTVGHTVYTAIPGDTATATAMLSTAPASADPMALQYLGQVLTLGLMGATLAPTARSTLDRLTREMQPTNAPLSLCYAAWVTVGLTGQLVLLPTDVRARVKSLVAFTLAAEDQPQTLRLVVSRTLGKLCRGDPTTFQPILMAGLEYLDVAYWFAAREYWSPAAIDGVSQPTLHDAEVVWPLLLASTTSTTPLNDSIRVVMADCLGLIAGMFPEPYLEQLLQVTQTATSHSALIIAMTALRSLPLSSQQLDVVETKLSQHLLASMQLAVHTNTEVQTVALYTLNALVRHFPSVIKAHLFDLLTLLEQAMHVRTELIRSVQMGPFTHQIDDGLDARKSAHECLATLVEALPAQDLPMDKVTASLVLGLQDMADIQNMDLLLLTRLPSMCSRDVLTALVPRLEDLAEPLRKAVNSKPRSNAVQQELDKTKDHIRLGVQAVATLVVILAWTTNRDPTTVVREATDGSSAVAAYPQFHDLVQAIIWQPGLAPVFYQTLSAVSQLNGSSVERL</sequence>
<gene>
    <name evidence="6" type="ORF">H4R34_004332</name>
</gene>
<dbReference type="InterPro" id="IPR013932">
    <property type="entry name" value="TATA-bd_TIP120"/>
</dbReference>
<protein>
    <recommendedName>
        <fullName evidence="5">TATA-binding protein interacting (TIP20) domain-containing protein</fullName>
    </recommendedName>
</protein>
<dbReference type="PANTHER" id="PTHR12696">
    <property type="entry name" value="TIP120"/>
    <property type="match status" value="1"/>
</dbReference>
<dbReference type="GO" id="GO:0010265">
    <property type="term" value="P:SCF complex assembly"/>
    <property type="evidence" value="ECO:0007669"/>
    <property type="project" value="InterPro"/>
</dbReference>
<feature type="compositionally biased region" description="Acidic residues" evidence="4">
    <location>
        <begin position="414"/>
        <end position="423"/>
    </location>
</feature>
<keyword evidence="3" id="KW-0833">Ubl conjugation pathway</keyword>
<dbReference type="InterPro" id="IPR011989">
    <property type="entry name" value="ARM-like"/>
</dbReference>
<dbReference type="Gene3D" id="1.25.10.10">
    <property type="entry name" value="Leucine-rich Repeat Variant"/>
    <property type="match status" value="1"/>
</dbReference>
<dbReference type="EMBL" id="JANBQB010000526">
    <property type="protein sequence ID" value="KAJ1975438.1"/>
    <property type="molecule type" value="Genomic_DNA"/>
</dbReference>
<dbReference type="Pfam" id="PF08623">
    <property type="entry name" value="TIP120"/>
    <property type="match status" value="1"/>
</dbReference>
<dbReference type="InterPro" id="IPR039852">
    <property type="entry name" value="CAND1/CAND2"/>
</dbReference>
<dbReference type="SUPFAM" id="SSF48371">
    <property type="entry name" value="ARM repeat"/>
    <property type="match status" value="1"/>
</dbReference>
<dbReference type="Proteomes" id="UP001151582">
    <property type="component" value="Unassembled WGS sequence"/>
</dbReference>
<evidence type="ECO:0000256" key="3">
    <source>
        <dbReference type="ARBA" id="ARBA00022786"/>
    </source>
</evidence>
<comment type="similarity">
    <text evidence="1">Belongs to the CAND family.</text>
</comment>
<reference evidence="6" key="1">
    <citation type="submission" date="2022-07" db="EMBL/GenBank/DDBJ databases">
        <title>Phylogenomic reconstructions and comparative analyses of Kickxellomycotina fungi.</title>
        <authorList>
            <person name="Reynolds N.K."/>
            <person name="Stajich J.E."/>
            <person name="Barry K."/>
            <person name="Grigoriev I.V."/>
            <person name="Crous P."/>
            <person name="Smith M.E."/>
        </authorList>
    </citation>
    <scope>NUCLEOTIDE SEQUENCE</scope>
    <source>
        <strain evidence="6">RSA 567</strain>
    </source>
</reference>
<evidence type="ECO:0000256" key="2">
    <source>
        <dbReference type="ARBA" id="ARBA00022737"/>
    </source>
</evidence>
<comment type="caution">
    <text evidence="6">The sequence shown here is derived from an EMBL/GenBank/DDBJ whole genome shotgun (WGS) entry which is preliminary data.</text>
</comment>